<organism evidence="1 2">
    <name type="scientific">Fimbriiglobus ruber</name>
    <dbReference type="NCBI Taxonomy" id="1908690"/>
    <lineage>
        <taxon>Bacteria</taxon>
        <taxon>Pseudomonadati</taxon>
        <taxon>Planctomycetota</taxon>
        <taxon>Planctomycetia</taxon>
        <taxon>Gemmatales</taxon>
        <taxon>Gemmataceae</taxon>
        <taxon>Fimbriiglobus</taxon>
    </lineage>
</organism>
<dbReference type="Proteomes" id="UP000214646">
    <property type="component" value="Unassembled WGS sequence"/>
</dbReference>
<evidence type="ECO:0000313" key="1">
    <source>
        <dbReference type="EMBL" id="OWK37882.1"/>
    </source>
</evidence>
<evidence type="ECO:0000313" key="2">
    <source>
        <dbReference type="Proteomes" id="UP000214646"/>
    </source>
</evidence>
<sequence length="60" mass="6740">MIIKRMVVVWFGIVLDADRIPDGFLVLFVVDFEFVAPGLVQLQNMGDMNNVAATVIEPQF</sequence>
<comment type="caution">
    <text evidence="1">The sequence shown here is derived from an EMBL/GenBank/DDBJ whole genome shotgun (WGS) entry which is preliminary data.</text>
</comment>
<protein>
    <submittedName>
        <fullName evidence="1">Uncharacterized protein</fullName>
    </submittedName>
</protein>
<dbReference type="AlphaFoldDB" id="A0A225D8V0"/>
<keyword evidence="2" id="KW-1185">Reference proteome</keyword>
<gene>
    <name evidence="1" type="ORF">FRUB_07002</name>
</gene>
<accession>A0A225D8V0</accession>
<dbReference type="EMBL" id="NIDE01000014">
    <property type="protein sequence ID" value="OWK37882.1"/>
    <property type="molecule type" value="Genomic_DNA"/>
</dbReference>
<reference evidence="2" key="1">
    <citation type="submission" date="2017-06" db="EMBL/GenBank/DDBJ databases">
        <title>Genome analysis of Fimbriiglobus ruber SP5, the first member of the order Planctomycetales with confirmed chitinolytic capability.</title>
        <authorList>
            <person name="Ravin N.V."/>
            <person name="Rakitin A.L."/>
            <person name="Ivanova A.A."/>
            <person name="Beletsky A.V."/>
            <person name="Kulichevskaya I.S."/>
            <person name="Mardanov A.V."/>
            <person name="Dedysh S.N."/>
        </authorList>
    </citation>
    <scope>NUCLEOTIDE SEQUENCE [LARGE SCALE GENOMIC DNA]</scope>
    <source>
        <strain evidence="2">SP5</strain>
    </source>
</reference>
<proteinExistence type="predicted"/>
<name>A0A225D8V0_9BACT</name>